<keyword evidence="12" id="KW-1185">Reference proteome</keyword>
<dbReference type="OrthoDB" id="5620315at2"/>
<dbReference type="PANTHER" id="PTHR32089:SF119">
    <property type="entry name" value="METHYL-ACCEPTING CHEMOTAXIS PROTEIN CTPL"/>
    <property type="match status" value="1"/>
</dbReference>
<evidence type="ECO:0000313" key="12">
    <source>
        <dbReference type="Proteomes" id="UP000190460"/>
    </source>
</evidence>
<reference evidence="11 12" key="1">
    <citation type="submission" date="2017-02" db="EMBL/GenBank/DDBJ databases">
        <authorList>
            <person name="Peterson S.W."/>
        </authorList>
    </citation>
    <scope>NUCLEOTIDE SEQUENCE [LARGE SCALE GENOMIC DNA]</scope>
    <source>
        <strain evidence="11 12">ATCC 49788</strain>
    </source>
</reference>
<comment type="similarity">
    <text evidence="6">Belongs to the methyl-accepting chemotaxis (MCP) protein family.</text>
</comment>
<evidence type="ECO:0000256" key="3">
    <source>
        <dbReference type="ARBA" id="ARBA00022989"/>
    </source>
</evidence>
<dbReference type="RefSeq" id="WP_078922091.1">
    <property type="nucleotide sequence ID" value="NZ_FUYB01000005.1"/>
</dbReference>
<dbReference type="SMART" id="SM00283">
    <property type="entry name" value="MA"/>
    <property type="match status" value="1"/>
</dbReference>
<keyword evidence="4 8" id="KW-0472">Membrane</keyword>
<evidence type="ECO:0000256" key="1">
    <source>
        <dbReference type="ARBA" id="ARBA00004141"/>
    </source>
</evidence>
<sequence length="419" mass="46001">MDNSTQLSNSFFTGKMIWIPIGLLLFSIMGMIILFVIGSAWLDYQQAMHIGMLGCFVMLLNVLWVTYLFYRFYTQQTAWSKVESEQQESIMCLLDEMSTLAEGDLTIRATVSENITGTIADSVNYAVDALRELVIKIDDTSGRLTRFAQIADKRITQLSQASTRQSEEISMASSAIAAMTHSIHKVSRNAAASTEVARKSLEISQAGAHTVRSAMADMVTVREQIQSTSKRIKRLGETSQEVGDIVRLMNDIAEQTNILALNASIQTSSIAGGGRSFERVTDEVQQLAQRSAEASRKIDLLVRAIQTDTQEAIASMEQTTARVVTSSRNADSAGAALDEVEEVSTSLARLIANISDASFKQADMATRVTSTMQSIQEGTLQTEQFSKETTELVSNLNETASELRRSIADFTLNKTAPIK</sequence>
<accession>A0A1T4WFZ4</accession>
<comment type="subcellular location">
    <subcellularLocation>
        <location evidence="1">Membrane</location>
        <topology evidence="1">Multi-pass membrane protein</topology>
    </subcellularLocation>
</comment>
<dbReference type="GO" id="GO:0016020">
    <property type="term" value="C:membrane"/>
    <property type="evidence" value="ECO:0007669"/>
    <property type="project" value="UniProtKB-SubCell"/>
</dbReference>
<gene>
    <name evidence="11" type="ORF">SAMN02745130_01630</name>
</gene>
<evidence type="ECO:0000256" key="2">
    <source>
        <dbReference type="ARBA" id="ARBA00022692"/>
    </source>
</evidence>
<keyword evidence="2 8" id="KW-0812">Transmembrane</keyword>
<dbReference type="AlphaFoldDB" id="A0A1T4WFZ4"/>
<dbReference type="PROSITE" id="PS50885">
    <property type="entry name" value="HAMP"/>
    <property type="match status" value="1"/>
</dbReference>
<keyword evidence="5 7" id="KW-0807">Transducer</keyword>
<evidence type="ECO:0000256" key="6">
    <source>
        <dbReference type="ARBA" id="ARBA00029447"/>
    </source>
</evidence>
<feature type="domain" description="Methyl-accepting transducer" evidence="9">
    <location>
        <begin position="140"/>
        <end position="376"/>
    </location>
</feature>
<dbReference type="Pfam" id="PF00015">
    <property type="entry name" value="MCPsignal"/>
    <property type="match status" value="1"/>
</dbReference>
<dbReference type="InterPro" id="IPR004089">
    <property type="entry name" value="MCPsignal_dom"/>
</dbReference>
<dbReference type="Proteomes" id="UP000190460">
    <property type="component" value="Unassembled WGS sequence"/>
</dbReference>
<dbReference type="InterPro" id="IPR003660">
    <property type="entry name" value="HAMP_dom"/>
</dbReference>
<evidence type="ECO:0000256" key="8">
    <source>
        <dbReference type="SAM" id="Phobius"/>
    </source>
</evidence>
<feature type="domain" description="HAMP" evidence="10">
    <location>
        <begin position="93"/>
        <end position="135"/>
    </location>
</feature>
<dbReference type="PANTHER" id="PTHR32089">
    <property type="entry name" value="METHYL-ACCEPTING CHEMOTAXIS PROTEIN MCPB"/>
    <property type="match status" value="1"/>
</dbReference>
<dbReference type="Gene3D" id="1.10.287.950">
    <property type="entry name" value="Methyl-accepting chemotaxis protein"/>
    <property type="match status" value="1"/>
</dbReference>
<organism evidence="11 12">
    <name type="scientific">Thiothrix eikelboomii</name>
    <dbReference type="NCBI Taxonomy" id="92487"/>
    <lineage>
        <taxon>Bacteria</taxon>
        <taxon>Pseudomonadati</taxon>
        <taxon>Pseudomonadota</taxon>
        <taxon>Gammaproteobacteria</taxon>
        <taxon>Thiotrichales</taxon>
        <taxon>Thiotrichaceae</taxon>
        <taxon>Thiothrix</taxon>
    </lineage>
</organism>
<dbReference type="STRING" id="92487.SAMN02745130_01630"/>
<protein>
    <submittedName>
        <fullName evidence="11">Methyl-accepting chemotaxis protein</fullName>
    </submittedName>
</protein>
<evidence type="ECO:0000259" key="9">
    <source>
        <dbReference type="PROSITE" id="PS50111"/>
    </source>
</evidence>
<evidence type="ECO:0000259" key="10">
    <source>
        <dbReference type="PROSITE" id="PS50885"/>
    </source>
</evidence>
<feature type="transmembrane region" description="Helical" evidence="8">
    <location>
        <begin position="17"/>
        <end position="38"/>
    </location>
</feature>
<evidence type="ECO:0000256" key="7">
    <source>
        <dbReference type="PROSITE-ProRule" id="PRU00284"/>
    </source>
</evidence>
<evidence type="ECO:0000256" key="4">
    <source>
        <dbReference type="ARBA" id="ARBA00023136"/>
    </source>
</evidence>
<proteinExistence type="inferred from homology"/>
<name>A0A1T4WFZ4_9GAMM</name>
<dbReference type="SUPFAM" id="SSF58104">
    <property type="entry name" value="Methyl-accepting chemotaxis protein (MCP) signaling domain"/>
    <property type="match status" value="1"/>
</dbReference>
<dbReference type="GO" id="GO:0007165">
    <property type="term" value="P:signal transduction"/>
    <property type="evidence" value="ECO:0007669"/>
    <property type="project" value="UniProtKB-KW"/>
</dbReference>
<dbReference type="PROSITE" id="PS50111">
    <property type="entry name" value="CHEMOTAXIS_TRANSDUC_2"/>
    <property type="match status" value="1"/>
</dbReference>
<evidence type="ECO:0000313" key="11">
    <source>
        <dbReference type="EMBL" id="SKA76117.1"/>
    </source>
</evidence>
<evidence type="ECO:0000256" key="5">
    <source>
        <dbReference type="ARBA" id="ARBA00023224"/>
    </source>
</evidence>
<dbReference type="GO" id="GO:0006935">
    <property type="term" value="P:chemotaxis"/>
    <property type="evidence" value="ECO:0007669"/>
    <property type="project" value="UniProtKB-ARBA"/>
</dbReference>
<dbReference type="EMBL" id="FUYB01000005">
    <property type="protein sequence ID" value="SKA76117.1"/>
    <property type="molecule type" value="Genomic_DNA"/>
</dbReference>
<keyword evidence="3 8" id="KW-1133">Transmembrane helix</keyword>
<feature type="transmembrane region" description="Helical" evidence="8">
    <location>
        <begin position="50"/>
        <end position="70"/>
    </location>
</feature>